<proteinExistence type="predicted"/>
<evidence type="ECO:0000313" key="3">
    <source>
        <dbReference type="Proteomes" id="UP000004358"/>
    </source>
</evidence>
<evidence type="ECO:0000313" key="2">
    <source>
        <dbReference type="EMBL" id="EAQ82065.1"/>
    </source>
</evidence>
<reference evidence="2 3" key="1">
    <citation type="submission" date="2006-02" db="EMBL/GenBank/DDBJ databases">
        <authorList>
            <person name="Amann R."/>
            <person name="Ferriera S."/>
            <person name="Johnson J."/>
            <person name="Kravitz S."/>
            <person name="Halpern A."/>
            <person name="Remington K."/>
            <person name="Beeson K."/>
            <person name="Tran B."/>
            <person name="Rogers Y.-H."/>
            <person name="Friedman R."/>
            <person name="Venter J.C."/>
        </authorList>
    </citation>
    <scope>NUCLEOTIDE SEQUENCE [LARGE SCALE GENOMIC DNA]</scope>
    <source>
        <strain evidence="2 3">DSM 3645</strain>
    </source>
</reference>
<evidence type="ECO:0000256" key="1">
    <source>
        <dbReference type="SAM" id="Phobius"/>
    </source>
</evidence>
<keyword evidence="1" id="KW-1133">Transmembrane helix</keyword>
<accession>A3ZM96</accession>
<sequence length="140" mass="15685">MGRTRDTQPNTQLLLDGGPTCRMPKETTMQTFAIRALFCGFVLAAGLTAVSTASAQQPFTQYYVADQQTGVHAEMYVAPFPTPPLVGHTSITYPPLAPHEFLYPHTRRYYQTYNGGRGWNRTTVKWYGGHNWLSPANPLF</sequence>
<dbReference type="EMBL" id="AANZ01000002">
    <property type="protein sequence ID" value="EAQ82065.1"/>
    <property type="molecule type" value="Genomic_DNA"/>
</dbReference>
<dbReference type="HOGENOM" id="CLU_1831248_0_0_0"/>
<protein>
    <submittedName>
        <fullName evidence="2">Uncharacterized protein</fullName>
    </submittedName>
</protein>
<name>A3ZM96_9BACT</name>
<keyword evidence="1" id="KW-0472">Membrane</keyword>
<keyword evidence="1" id="KW-0812">Transmembrane</keyword>
<comment type="caution">
    <text evidence="2">The sequence shown here is derived from an EMBL/GenBank/DDBJ whole genome shotgun (WGS) entry which is preliminary data.</text>
</comment>
<dbReference type="Proteomes" id="UP000004358">
    <property type="component" value="Unassembled WGS sequence"/>
</dbReference>
<gene>
    <name evidence="2" type="ORF">DSM3645_00085</name>
</gene>
<dbReference type="AlphaFoldDB" id="A3ZM96"/>
<organism evidence="2 3">
    <name type="scientific">Blastopirellula marina DSM 3645</name>
    <dbReference type="NCBI Taxonomy" id="314230"/>
    <lineage>
        <taxon>Bacteria</taxon>
        <taxon>Pseudomonadati</taxon>
        <taxon>Planctomycetota</taxon>
        <taxon>Planctomycetia</taxon>
        <taxon>Pirellulales</taxon>
        <taxon>Pirellulaceae</taxon>
        <taxon>Blastopirellula</taxon>
    </lineage>
</organism>
<feature type="transmembrane region" description="Helical" evidence="1">
    <location>
        <begin position="32"/>
        <end position="50"/>
    </location>
</feature>